<dbReference type="FunFam" id="1.25.40.10:FF:000196">
    <property type="entry name" value="Pentatricopeptide repeat-containing protein At4g14850"/>
    <property type="match status" value="1"/>
</dbReference>
<comment type="caution">
    <text evidence="4">The sequence shown here is derived from an EMBL/GenBank/DDBJ whole genome shotgun (WGS) entry which is preliminary data.</text>
</comment>
<sequence length="565" mass="63163">MFHFYEAARISEDFGHCPTGRPVVSVPRASGLRLIEDFECAQQRLKPTISGLPTNLGTYLIVHCRSQLRAGNLPDEFALSNALKASGQSKSATHSKLIHALVVKSGLCGCLVLMTSLMDLKLKCGDLEDAQKLFDELPTRDVVSWTSMVVGFAKNELYMESLRLFQSMIARGVIPNKYTFSGALTACLGLQDLRICEQIHAKVTICTGFSTDTVLQNCLLNAYCKCGALDRARMLFDLMPMKSNIAWNELICGYLQNGEGEEALKLFVSMVSQGEKPDDFSYAIGANACAEFASIRQGVQLHARVVKSGFESELVTANSLIDMYAKVGCVNSAKLIFYKLPTRDAKLCTAMISALGKCGLAEECFMIFNQMQEWDVKPDGITYLAILSACSHRGMEEQCWSYFQRMIEEDQIPAMPVHYSCIVDLLCRNGSLARALEFIKEMPLEPNVAVWTAFLNACQLHRHLEFAQIASRHLLELSPQNHSNHVVLSNMLAAENDWEWTETIREKKRSINLKKQPGCSWIELSNGVRVLLTADTSLPEVVELLRTLNTLVIYPREEEPSHRLY</sequence>
<dbReference type="InterPro" id="IPR046960">
    <property type="entry name" value="PPR_At4g14850-like_plant"/>
</dbReference>
<feature type="repeat" description="PPR" evidence="3">
    <location>
        <begin position="141"/>
        <end position="175"/>
    </location>
</feature>
<dbReference type="AlphaFoldDB" id="A0AAV7F0A7"/>
<dbReference type="Pfam" id="PF01535">
    <property type="entry name" value="PPR"/>
    <property type="match status" value="3"/>
</dbReference>
<dbReference type="PROSITE" id="PS51375">
    <property type="entry name" value="PPR"/>
    <property type="match status" value="5"/>
</dbReference>
<proteinExistence type="inferred from homology"/>
<evidence type="ECO:0000256" key="3">
    <source>
        <dbReference type="PROSITE-ProRule" id="PRU00708"/>
    </source>
</evidence>
<dbReference type="Pfam" id="PF20431">
    <property type="entry name" value="E_motif"/>
    <property type="match status" value="1"/>
</dbReference>
<feature type="repeat" description="PPR" evidence="3">
    <location>
        <begin position="379"/>
        <end position="413"/>
    </location>
</feature>
<accession>A0AAV7F0A7</accession>
<dbReference type="FunFam" id="1.25.40.10:FF:000090">
    <property type="entry name" value="Pentatricopeptide repeat-containing protein, chloroplastic"/>
    <property type="match status" value="1"/>
</dbReference>
<dbReference type="Pfam" id="PF13041">
    <property type="entry name" value="PPR_2"/>
    <property type="match status" value="3"/>
</dbReference>
<dbReference type="SUPFAM" id="SSF48452">
    <property type="entry name" value="TPR-like"/>
    <property type="match status" value="1"/>
</dbReference>
<comment type="similarity">
    <text evidence="2">Belongs to the PPR family. PCMP-E subfamily.</text>
</comment>
<dbReference type="GO" id="GO:0003723">
    <property type="term" value="F:RNA binding"/>
    <property type="evidence" value="ECO:0007669"/>
    <property type="project" value="InterPro"/>
</dbReference>
<keyword evidence="5" id="KW-1185">Reference proteome</keyword>
<feature type="repeat" description="PPR" evidence="3">
    <location>
        <begin position="243"/>
        <end position="277"/>
    </location>
</feature>
<dbReference type="NCBIfam" id="TIGR00756">
    <property type="entry name" value="PPR"/>
    <property type="match status" value="5"/>
</dbReference>
<evidence type="ECO:0000256" key="2">
    <source>
        <dbReference type="ARBA" id="ARBA00061659"/>
    </source>
</evidence>
<dbReference type="InterPro" id="IPR046848">
    <property type="entry name" value="E_motif"/>
</dbReference>
<evidence type="ECO:0000256" key="1">
    <source>
        <dbReference type="ARBA" id="ARBA00022737"/>
    </source>
</evidence>
<dbReference type="InterPro" id="IPR002885">
    <property type="entry name" value="PPR_rpt"/>
</dbReference>
<reference evidence="4 5" key="1">
    <citation type="submission" date="2021-07" db="EMBL/GenBank/DDBJ databases">
        <title>The Aristolochia fimbriata genome: insights into angiosperm evolution, floral development and chemical biosynthesis.</title>
        <authorList>
            <person name="Jiao Y."/>
        </authorList>
    </citation>
    <scope>NUCLEOTIDE SEQUENCE [LARGE SCALE GENOMIC DNA]</scope>
    <source>
        <strain evidence="4">IBCAS-2021</strain>
        <tissue evidence="4">Leaf</tissue>
    </source>
</reference>
<evidence type="ECO:0008006" key="6">
    <source>
        <dbReference type="Google" id="ProtNLM"/>
    </source>
</evidence>
<protein>
    <recommendedName>
        <fullName evidence="6">Pentatricopeptide repeat-containing protein</fullName>
    </recommendedName>
</protein>
<evidence type="ECO:0000313" key="5">
    <source>
        <dbReference type="Proteomes" id="UP000825729"/>
    </source>
</evidence>
<dbReference type="GO" id="GO:0009451">
    <property type="term" value="P:RNA modification"/>
    <property type="evidence" value="ECO:0007669"/>
    <property type="project" value="InterPro"/>
</dbReference>
<evidence type="ECO:0000313" key="4">
    <source>
        <dbReference type="EMBL" id="KAG9454565.1"/>
    </source>
</evidence>
<feature type="repeat" description="PPR" evidence="3">
    <location>
        <begin position="344"/>
        <end position="378"/>
    </location>
</feature>
<dbReference type="Gene3D" id="1.25.40.10">
    <property type="entry name" value="Tetratricopeptide repeat domain"/>
    <property type="match status" value="4"/>
</dbReference>
<dbReference type="PANTHER" id="PTHR47926">
    <property type="entry name" value="PENTATRICOPEPTIDE REPEAT-CONTAINING PROTEIN"/>
    <property type="match status" value="1"/>
</dbReference>
<keyword evidence="1" id="KW-0677">Repeat</keyword>
<name>A0AAV7F0A7_ARIFI</name>
<feature type="repeat" description="PPR" evidence="3">
    <location>
        <begin position="212"/>
        <end position="242"/>
    </location>
</feature>
<organism evidence="4 5">
    <name type="scientific">Aristolochia fimbriata</name>
    <name type="common">White veined hardy Dutchman's pipe vine</name>
    <dbReference type="NCBI Taxonomy" id="158543"/>
    <lineage>
        <taxon>Eukaryota</taxon>
        <taxon>Viridiplantae</taxon>
        <taxon>Streptophyta</taxon>
        <taxon>Embryophyta</taxon>
        <taxon>Tracheophyta</taxon>
        <taxon>Spermatophyta</taxon>
        <taxon>Magnoliopsida</taxon>
        <taxon>Magnoliidae</taxon>
        <taxon>Piperales</taxon>
        <taxon>Aristolochiaceae</taxon>
        <taxon>Aristolochia</taxon>
    </lineage>
</organism>
<dbReference type="InterPro" id="IPR011990">
    <property type="entry name" value="TPR-like_helical_dom_sf"/>
</dbReference>
<dbReference type="Proteomes" id="UP000825729">
    <property type="component" value="Unassembled WGS sequence"/>
</dbReference>
<dbReference type="PANTHER" id="PTHR47926:SF449">
    <property type="entry name" value="PENTATRICOPEPTIDE REPEAT-CONTAINING PROTEIN"/>
    <property type="match status" value="1"/>
</dbReference>
<gene>
    <name evidence="4" type="ORF">H6P81_007469</name>
</gene>
<dbReference type="EMBL" id="JAINDJ010000003">
    <property type="protein sequence ID" value="KAG9454565.1"/>
    <property type="molecule type" value="Genomic_DNA"/>
</dbReference>